<dbReference type="InterPro" id="IPR032675">
    <property type="entry name" value="LRR_dom_sf"/>
</dbReference>
<dbReference type="AlphaFoldDB" id="A0AAV7H3Z2"/>
<dbReference type="SMART" id="SM00369">
    <property type="entry name" value="LRR_TYP"/>
    <property type="match status" value="4"/>
</dbReference>
<reference evidence="8 9" key="1">
    <citation type="journal article" date="2021" name="Hortic Res">
        <title>Chromosome-scale assembly of the Dendrobium chrysotoxum genome enhances the understanding of orchid evolution.</title>
        <authorList>
            <person name="Zhang Y."/>
            <person name="Zhang G.Q."/>
            <person name="Zhang D."/>
            <person name="Liu X.D."/>
            <person name="Xu X.Y."/>
            <person name="Sun W.H."/>
            <person name="Yu X."/>
            <person name="Zhu X."/>
            <person name="Wang Z.W."/>
            <person name="Zhao X."/>
            <person name="Zhong W.Y."/>
            <person name="Chen H."/>
            <person name="Yin W.L."/>
            <person name="Huang T."/>
            <person name="Niu S.C."/>
            <person name="Liu Z.J."/>
        </authorList>
    </citation>
    <scope>NUCLEOTIDE SEQUENCE [LARGE SCALE GENOMIC DNA]</scope>
    <source>
        <strain evidence="8">Lindl</strain>
    </source>
</reference>
<evidence type="ECO:0000256" key="3">
    <source>
        <dbReference type="ARBA" id="ARBA00022729"/>
    </source>
</evidence>
<comment type="subcellular location">
    <subcellularLocation>
        <location evidence="1">Membrane</location>
    </subcellularLocation>
</comment>
<dbReference type="Pfam" id="PF23598">
    <property type="entry name" value="LRR_14"/>
    <property type="match status" value="1"/>
</dbReference>
<evidence type="ECO:0000256" key="1">
    <source>
        <dbReference type="ARBA" id="ARBA00004370"/>
    </source>
</evidence>
<feature type="chain" id="PRO_5043596950" description="Disease resistance R13L4/SHOC-2-like LRR domain-containing protein" evidence="6">
    <location>
        <begin position="23"/>
        <end position="412"/>
    </location>
</feature>
<accession>A0AAV7H3Z2</accession>
<dbReference type="InterPro" id="IPR053213">
    <property type="entry name" value="RLP29"/>
</dbReference>
<comment type="caution">
    <text evidence="8">The sequence shown here is derived from an EMBL/GenBank/DDBJ whole genome shotgun (WGS) entry which is preliminary data.</text>
</comment>
<evidence type="ECO:0000313" key="9">
    <source>
        <dbReference type="Proteomes" id="UP000775213"/>
    </source>
</evidence>
<protein>
    <recommendedName>
        <fullName evidence="7">Disease resistance R13L4/SHOC-2-like LRR domain-containing protein</fullName>
    </recommendedName>
</protein>
<dbReference type="SUPFAM" id="SSF52058">
    <property type="entry name" value="L domain-like"/>
    <property type="match status" value="1"/>
</dbReference>
<dbReference type="PANTHER" id="PTHR48009:SF9">
    <property type="entry name" value="LRR RECEPTOR-LIKE SERINE_THREONINE-PROTEIN KINASE GSO1"/>
    <property type="match status" value="1"/>
</dbReference>
<proteinExistence type="predicted"/>
<organism evidence="8 9">
    <name type="scientific">Dendrobium chrysotoxum</name>
    <name type="common">Orchid</name>
    <dbReference type="NCBI Taxonomy" id="161865"/>
    <lineage>
        <taxon>Eukaryota</taxon>
        <taxon>Viridiplantae</taxon>
        <taxon>Streptophyta</taxon>
        <taxon>Embryophyta</taxon>
        <taxon>Tracheophyta</taxon>
        <taxon>Spermatophyta</taxon>
        <taxon>Magnoliopsida</taxon>
        <taxon>Liliopsida</taxon>
        <taxon>Asparagales</taxon>
        <taxon>Orchidaceae</taxon>
        <taxon>Epidendroideae</taxon>
        <taxon>Malaxideae</taxon>
        <taxon>Dendrobiinae</taxon>
        <taxon>Dendrobium</taxon>
    </lineage>
</organism>
<keyword evidence="5" id="KW-0472">Membrane</keyword>
<keyword evidence="3 6" id="KW-0732">Signal</keyword>
<dbReference type="FunFam" id="3.80.10.10:FF:000400">
    <property type="entry name" value="Nuclear pore complex protein NUP107"/>
    <property type="match status" value="1"/>
</dbReference>
<evidence type="ECO:0000256" key="4">
    <source>
        <dbReference type="ARBA" id="ARBA00022737"/>
    </source>
</evidence>
<name>A0AAV7H3Z2_DENCH</name>
<feature type="signal peptide" evidence="6">
    <location>
        <begin position="1"/>
        <end position="22"/>
    </location>
</feature>
<dbReference type="EMBL" id="JAGFBR010000007">
    <property type="protein sequence ID" value="KAH0463801.1"/>
    <property type="molecule type" value="Genomic_DNA"/>
</dbReference>
<keyword evidence="9" id="KW-1185">Reference proteome</keyword>
<sequence length="412" mass="44269">MTYLRLSFVVLLLLRFCTPAISITFPGDAAALAAFKAAVVPSSILPFSCLSSWNFSASSDPCRTFLCGLSCSADGRITAIVLDSAGYSGYLPAVISNLSHLQTLDLSNNFFHSSIPSSLSSLSKLQSLVLTSNDFTGTIPFSLLSNLSSLQNLELSRNSFSGSVPASLSSLTALAILDFSYNRFTGPIPSSLPPNLVTLALRRNSLTGFLIRSAFTPLRRLEVADLAGNRLNGNVEGWLLKLPKIQQLNLANNSFEKWVVWPATAGDGGGQELVAVDLGFNQIEGRLPPELAGYPSLVAITVSYNKLRGEIPWQYHGEKNGAAFRRLFLAGNFLQGRVPAEFLGGEMAGSFGDNCLEGCPVASEMCSPRQKPGWICKMAYSGAVGQPRGNTMGLELADGERFRVFKPEACCR</sequence>
<dbReference type="PANTHER" id="PTHR48009">
    <property type="entry name" value="LEUCINE-RICH REPEAT (LRR) FAMILY PROTEIN"/>
    <property type="match status" value="1"/>
</dbReference>
<dbReference type="InterPro" id="IPR003591">
    <property type="entry name" value="Leu-rich_rpt_typical-subtyp"/>
</dbReference>
<dbReference type="InterPro" id="IPR055414">
    <property type="entry name" value="LRR_R13L4/SHOC2-like"/>
</dbReference>
<evidence type="ECO:0000256" key="6">
    <source>
        <dbReference type="SAM" id="SignalP"/>
    </source>
</evidence>
<evidence type="ECO:0000256" key="5">
    <source>
        <dbReference type="ARBA" id="ARBA00023136"/>
    </source>
</evidence>
<feature type="domain" description="Disease resistance R13L4/SHOC-2-like LRR" evidence="7">
    <location>
        <begin position="90"/>
        <end position="253"/>
    </location>
</feature>
<evidence type="ECO:0000313" key="8">
    <source>
        <dbReference type="EMBL" id="KAH0463801.1"/>
    </source>
</evidence>
<evidence type="ECO:0000256" key="2">
    <source>
        <dbReference type="ARBA" id="ARBA00022614"/>
    </source>
</evidence>
<keyword evidence="2" id="KW-0433">Leucine-rich repeat</keyword>
<dbReference type="Gene3D" id="3.80.10.10">
    <property type="entry name" value="Ribonuclease Inhibitor"/>
    <property type="match status" value="3"/>
</dbReference>
<dbReference type="Proteomes" id="UP000775213">
    <property type="component" value="Unassembled WGS sequence"/>
</dbReference>
<evidence type="ECO:0000259" key="7">
    <source>
        <dbReference type="Pfam" id="PF23598"/>
    </source>
</evidence>
<gene>
    <name evidence="8" type="ORF">IEQ34_006587</name>
</gene>
<keyword evidence="4" id="KW-0677">Repeat</keyword>
<dbReference type="GO" id="GO:0016020">
    <property type="term" value="C:membrane"/>
    <property type="evidence" value="ECO:0007669"/>
    <property type="project" value="UniProtKB-SubCell"/>
</dbReference>